<reference evidence="2 3" key="1">
    <citation type="submission" date="2019-06" db="EMBL/GenBank/DDBJ databases">
        <title>Sequencing the genomes of 1000 actinobacteria strains.</title>
        <authorList>
            <person name="Klenk H.-P."/>
        </authorList>
    </citation>
    <scope>NUCLEOTIDE SEQUENCE [LARGE SCALE GENOMIC DNA]</scope>
    <source>
        <strain evidence="2 3">DSM 44826</strain>
    </source>
</reference>
<dbReference type="NCBIfam" id="NF047320">
    <property type="entry name" value="morpho_MmpB"/>
    <property type="match status" value="1"/>
</dbReference>
<dbReference type="AlphaFoldDB" id="A0A561UJX6"/>
<feature type="transmembrane region" description="Helical" evidence="1">
    <location>
        <begin position="24"/>
        <end position="41"/>
    </location>
</feature>
<name>A0A561UJX6_9ACTN</name>
<keyword evidence="3" id="KW-1185">Reference proteome</keyword>
<gene>
    <name evidence="2" type="ORF">FHX73_113511</name>
</gene>
<keyword evidence="1" id="KW-0472">Membrane</keyword>
<keyword evidence="1" id="KW-0812">Transmembrane</keyword>
<evidence type="ECO:0000313" key="3">
    <source>
        <dbReference type="Proteomes" id="UP000317940"/>
    </source>
</evidence>
<sequence length="42" mass="4623">MLWSDPPDEASPQARRTAALLRRTARLLALAVVLLALALMIH</sequence>
<dbReference type="Proteomes" id="UP000317940">
    <property type="component" value="Unassembled WGS sequence"/>
</dbReference>
<organism evidence="2 3">
    <name type="scientific">Kitasatospora viridis</name>
    <dbReference type="NCBI Taxonomy" id="281105"/>
    <lineage>
        <taxon>Bacteria</taxon>
        <taxon>Bacillati</taxon>
        <taxon>Actinomycetota</taxon>
        <taxon>Actinomycetes</taxon>
        <taxon>Kitasatosporales</taxon>
        <taxon>Streptomycetaceae</taxon>
        <taxon>Kitasatospora</taxon>
    </lineage>
</organism>
<dbReference type="InterPro" id="IPR058070">
    <property type="entry name" value="MmpB-like"/>
</dbReference>
<keyword evidence="1" id="KW-1133">Transmembrane helix</keyword>
<dbReference type="RefSeq" id="WP_281292686.1">
    <property type="nucleotide sequence ID" value="NZ_BAAAMZ010000006.1"/>
</dbReference>
<dbReference type="EMBL" id="VIWT01000001">
    <property type="protein sequence ID" value="TWF99664.1"/>
    <property type="molecule type" value="Genomic_DNA"/>
</dbReference>
<proteinExistence type="predicted"/>
<accession>A0A561UJX6</accession>
<protein>
    <submittedName>
        <fullName evidence="2">Uncharacterized protein</fullName>
    </submittedName>
</protein>
<evidence type="ECO:0000256" key="1">
    <source>
        <dbReference type="SAM" id="Phobius"/>
    </source>
</evidence>
<evidence type="ECO:0000313" key="2">
    <source>
        <dbReference type="EMBL" id="TWF99664.1"/>
    </source>
</evidence>
<comment type="caution">
    <text evidence="2">The sequence shown here is derived from an EMBL/GenBank/DDBJ whole genome shotgun (WGS) entry which is preliminary data.</text>
</comment>
<dbReference type="Pfam" id="PF26627">
    <property type="entry name" value="MmpB"/>
    <property type="match status" value="1"/>
</dbReference>